<proteinExistence type="predicted"/>
<dbReference type="SUPFAM" id="SSF48371">
    <property type="entry name" value="ARM repeat"/>
    <property type="match status" value="1"/>
</dbReference>
<dbReference type="Pfam" id="PF13646">
    <property type="entry name" value="HEAT_2"/>
    <property type="match status" value="1"/>
</dbReference>
<evidence type="ECO:0000313" key="1">
    <source>
        <dbReference type="EMBL" id="SNT25471.1"/>
    </source>
</evidence>
<dbReference type="RefSeq" id="WP_089409448.1">
    <property type="nucleotide sequence ID" value="NZ_FZOU01000006.1"/>
</dbReference>
<gene>
    <name evidence="1" type="ORF">SAMN05421770_106111</name>
</gene>
<keyword evidence="2" id="KW-1185">Reference proteome</keyword>
<dbReference type="EMBL" id="FZOU01000006">
    <property type="protein sequence ID" value="SNT25471.1"/>
    <property type="molecule type" value="Genomic_DNA"/>
</dbReference>
<sequence>MEQHCVQAFIQRIDALFMATLRGGHDDDAPWKAICSLRLSGSAFVFHKAKTWCNSINPLKRARAASILGQLQITHRHPWKSEKVFVAESFAILSALIPKETDVYALNSELSALGTLDDPNALPILTSFAQHSDSTTRYAVAVALGSFADDPGSVKALLELMEDRDHEVRDWAIFGLGTLGHADSEEIRQAFFAHLKDPFINAREEATVALAHRRDQRVIRPLINLLKRDHDRLLLLEAARIFLDMEDDPPDWFEAEYIAALEAKFSETLTVSA</sequence>
<dbReference type="Gene3D" id="1.25.10.10">
    <property type="entry name" value="Leucine-rich Repeat Variant"/>
    <property type="match status" value="1"/>
</dbReference>
<name>A0A239L4V0_9BACT</name>
<dbReference type="InterPro" id="IPR011989">
    <property type="entry name" value="ARM-like"/>
</dbReference>
<organism evidence="1 2">
    <name type="scientific">Granulicella rosea</name>
    <dbReference type="NCBI Taxonomy" id="474952"/>
    <lineage>
        <taxon>Bacteria</taxon>
        <taxon>Pseudomonadati</taxon>
        <taxon>Acidobacteriota</taxon>
        <taxon>Terriglobia</taxon>
        <taxon>Terriglobales</taxon>
        <taxon>Acidobacteriaceae</taxon>
        <taxon>Granulicella</taxon>
    </lineage>
</organism>
<dbReference type="PANTHER" id="PTHR12697">
    <property type="entry name" value="PBS LYASE HEAT-LIKE PROTEIN"/>
    <property type="match status" value="1"/>
</dbReference>
<dbReference type="GO" id="GO:0016491">
    <property type="term" value="F:oxidoreductase activity"/>
    <property type="evidence" value="ECO:0007669"/>
    <property type="project" value="TreeGrafter"/>
</dbReference>
<dbReference type="AlphaFoldDB" id="A0A239L4V0"/>
<dbReference type="Proteomes" id="UP000198356">
    <property type="component" value="Unassembled WGS sequence"/>
</dbReference>
<reference evidence="1 2" key="1">
    <citation type="submission" date="2017-06" db="EMBL/GenBank/DDBJ databases">
        <authorList>
            <person name="Kim H.J."/>
            <person name="Triplett B.A."/>
        </authorList>
    </citation>
    <scope>NUCLEOTIDE SEQUENCE [LARGE SCALE GENOMIC DNA]</scope>
    <source>
        <strain evidence="1 2">DSM 18704</strain>
    </source>
</reference>
<protein>
    <submittedName>
        <fullName evidence="1">HEAT repeat-containing protein</fullName>
    </submittedName>
</protein>
<dbReference type="PANTHER" id="PTHR12697:SF5">
    <property type="entry name" value="DEOXYHYPUSINE HYDROXYLASE"/>
    <property type="match status" value="1"/>
</dbReference>
<evidence type="ECO:0000313" key="2">
    <source>
        <dbReference type="Proteomes" id="UP000198356"/>
    </source>
</evidence>
<dbReference type="InterPro" id="IPR016024">
    <property type="entry name" value="ARM-type_fold"/>
</dbReference>
<accession>A0A239L4V0</accession>
<dbReference type="OrthoDB" id="278248at2"/>